<feature type="region of interest" description="Disordered" evidence="1">
    <location>
        <begin position="154"/>
        <end position="196"/>
    </location>
</feature>
<dbReference type="Proteomes" id="UP000035642">
    <property type="component" value="Unassembled WGS sequence"/>
</dbReference>
<dbReference type="Pfam" id="PF10545">
    <property type="entry name" value="MADF_DNA_bdg"/>
    <property type="match status" value="1"/>
</dbReference>
<protein>
    <submittedName>
        <fullName evidence="4">MADF domain-containing protein</fullName>
    </submittedName>
</protein>
<dbReference type="PROSITE" id="PS51029">
    <property type="entry name" value="MADF"/>
    <property type="match status" value="1"/>
</dbReference>
<evidence type="ECO:0000313" key="4">
    <source>
        <dbReference type="WBParaSite" id="ACAC_0000685301-mRNA-1"/>
    </source>
</evidence>
<dbReference type="STRING" id="6313.A0A158P8A2"/>
<reference evidence="4" key="2">
    <citation type="submission" date="2016-04" db="UniProtKB">
        <authorList>
            <consortium name="WormBaseParasite"/>
        </authorList>
    </citation>
    <scope>IDENTIFICATION</scope>
</reference>
<reference evidence="3" key="1">
    <citation type="submission" date="2012-09" db="EMBL/GenBank/DDBJ databases">
        <authorList>
            <person name="Martin A.A."/>
        </authorList>
    </citation>
    <scope>NUCLEOTIDE SEQUENCE</scope>
</reference>
<evidence type="ECO:0000256" key="1">
    <source>
        <dbReference type="SAM" id="MobiDB-lite"/>
    </source>
</evidence>
<evidence type="ECO:0000313" key="3">
    <source>
        <dbReference type="Proteomes" id="UP000035642"/>
    </source>
</evidence>
<name>A0A158P8A2_ANGCA</name>
<proteinExistence type="predicted"/>
<accession>A0A158P8A2</accession>
<sequence length="374" mass="43255">MSMKVRYYWTVPLREALAVSVEKREKLWKKFPCVSHDAELRAKLWAEVADELNEQFGVIVDSKRISLVFVNPFKYFRIIAAEDMKKTWKNLKDNYWRMMKTSENDPERVKRWRFFNLMKFMERANIDDSSSANDDRLELPNESSPLIPLAKNESVSAAQAGNENQELSRPGKKVRRSRKARTKKIKKSEPLPTSTARPRDLIQVCIPEIDSVIQTKQRPQIGAQIYSVAVDDVDDILTTELSKIWDEDVLQEDIILAEPVNQRIRSSVISVDTLMYNSQNVNNISYEIRLPISNYAAKLRGIYHQAAFSLFLKENMPSGQLHTLLDAFDDFVYNKKPKASIISKVVGTCDENIQLGFKALFRIVQRHVYFDIEG</sequence>
<organism evidence="3 4">
    <name type="scientific">Angiostrongylus cantonensis</name>
    <name type="common">Rat lungworm</name>
    <dbReference type="NCBI Taxonomy" id="6313"/>
    <lineage>
        <taxon>Eukaryota</taxon>
        <taxon>Metazoa</taxon>
        <taxon>Ecdysozoa</taxon>
        <taxon>Nematoda</taxon>
        <taxon>Chromadorea</taxon>
        <taxon>Rhabditida</taxon>
        <taxon>Rhabditina</taxon>
        <taxon>Rhabditomorpha</taxon>
        <taxon>Strongyloidea</taxon>
        <taxon>Metastrongylidae</taxon>
        <taxon>Angiostrongylus</taxon>
    </lineage>
</organism>
<dbReference type="InterPro" id="IPR006578">
    <property type="entry name" value="MADF-dom"/>
</dbReference>
<feature type="compositionally biased region" description="Basic residues" evidence="1">
    <location>
        <begin position="170"/>
        <end position="186"/>
    </location>
</feature>
<dbReference type="AlphaFoldDB" id="A0A158P8A2"/>
<dbReference type="WBParaSite" id="ACAC_0000685301-mRNA-1">
    <property type="protein sequence ID" value="ACAC_0000685301-mRNA-1"/>
    <property type="gene ID" value="ACAC_0000685301"/>
</dbReference>
<feature type="domain" description="MADF" evidence="2">
    <location>
        <begin position="16"/>
        <end position="126"/>
    </location>
</feature>
<keyword evidence="3" id="KW-1185">Reference proteome</keyword>
<feature type="compositionally biased region" description="Polar residues" evidence="1">
    <location>
        <begin position="154"/>
        <end position="167"/>
    </location>
</feature>
<evidence type="ECO:0000259" key="2">
    <source>
        <dbReference type="PROSITE" id="PS51029"/>
    </source>
</evidence>